<accession>A0ABW0VXQ3</accession>
<evidence type="ECO:0000313" key="2">
    <source>
        <dbReference type="Proteomes" id="UP001596047"/>
    </source>
</evidence>
<proteinExistence type="predicted"/>
<dbReference type="RefSeq" id="WP_379189204.1">
    <property type="nucleotide sequence ID" value="NZ_JBHSOW010000060.1"/>
</dbReference>
<name>A0ABW0VXQ3_9BACL</name>
<organism evidence="1 2">
    <name type="scientific">Paenibacillus solisilvae</name>
    <dbReference type="NCBI Taxonomy" id="2486751"/>
    <lineage>
        <taxon>Bacteria</taxon>
        <taxon>Bacillati</taxon>
        <taxon>Bacillota</taxon>
        <taxon>Bacilli</taxon>
        <taxon>Bacillales</taxon>
        <taxon>Paenibacillaceae</taxon>
        <taxon>Paenibacillus</taxon>
    </lineage>
</organism>
<evidence type="ECO:0000313" key="1">
    <source>
        <dbReference type="EMBL" id="MFC5650632.1"/>
    </source>
</evidence>
<sequence length="59" mass="6006">MEDAGSGAVMVLLVLDVDTGDADVGVDDVQGVDVEMILMLVLDLDTGAADVSVGVLMLK</sequence>
<reference evidence="2" key="1">
    <citation type="journal article" date="2019" name="Int. J. Syst. Evol. Microbiol.">
        <title>The Global Catalogue of Microorganisms (GCM) 10K type strain sequencing project: providing services to taxonomists for standard genome sequencing and annotation.</title>
        <authorList>
            <consortium name="The Broad Institute Genomics Platform"/>
            <consortium name="The Broad Institute Genome Sequencing Center for Infectious Disease"/>
            <person name="Wu L."/>
            <person name="Ma J."/>
        </authorList>
    </citation>
    <scope>NUCLEOTIDE SEQUENCE [LARGE SCALE GENOMIC DNA]</scope>
    <source>
        <strain evidence="2">CGMCC 1.3240</strain>
    </source>
</reference>
<gene>
    <name evidence="1" type="ORF">ACFPYJ_16165</name>
</gene>
<dbReference type="EMBL" id="JBHSOW010000060">
    <property type="protein sequence ID" value="MFC5650632.1"/>
    <property type="molecule type" value="Genomic_DNA"/>
</dbReference>
<comment type="caution">
    <text evidence="1">The sequence shown here is derived from an EMBL/GenBank/DDBJ whole genome shotgun (WGS) entry which is preliminary data.</text>
</comment>
<dbReference type="Proteomes" id="UP001596047">
    <property type="component" value="Unassembled WGS sequence"/>
</dbReference>
<keyword evidence="2" id="KW-1185">Reference proteome</keyword>
<protein>
    <submittedName>
        <fullName evidence="1">Uncharacterized protein</fullName>
    </submittedName>
</protein>